<dbReference type="EMBL" id="AAMOUS010000023">
    <property type="protein sequence ID" value="EDJ5914248.1"/>
    <property type="molecule type" value="Genomic_DNA"/>
</dbReference>
<reference evidence="1" key="1">
    <citation type="submission" date="2019-10" db="EMBL/GenBank/DDBJ databases">
        <authorList>
            <consortium name="PulseNet: The National Subtyping Network for Foodborne Disease Surveillance"/>
            <person name="Tarr C.L."/>
            <person name="Trees E."/>
            <person name="Katz L.S."/>
            <person name="Carleton-Romer H.A."/>
            <person name="Stroika S."/>
            <person name="Kucerova Z."/>
            <person name="Roache K.F."/>
            <person name="Sabol A.L."/>
            <person name="Besser J."/>
            <person name="Gerner-Smidt P."/>
        </authorList>
    </citation>
    <scope>NUCLEOTIDE SEQUENCE</scope>
    <source>
        <strain evidence="1">PNUSAS111674</strain>
    </source>
</reference>
<evidence type="ECO:0008006" key="2">
    <source>
        <dbReference type="Google" id="ProtNLM"/>
    </source>
</evidence>
<proteinExistence type="predicted"/>
<dbReference type="AlphaFoldDB" id="A0A639YNP6"/>
<name>A0A639YNP6_SALER</name>
<comment type="caution">
    <text evidence="1">The sequence shown here is derived from an EMBL/GenBank/DDBJ whole genome shotgun (WGS) entry which is preliminary data.</text>
</comment>
<sequence length="101" mass="11429">MKKLNCIVFDLMSWHQGVAANCELMMEHADKPMVIPGVGEIVLTAEEQRGFRIGLILAMAWLGDITFKDMDESADPDKVSVDELAKDIFIRDVSERLFSRE</sequence>
<organism evidence="1">
    <name type="scientific">Salmonella enterica</name>
    <name type="common">Salmonella choleraesuis</name>
    <dbReference type="NCBI Taxonomy" id="28901"/>
    <lineage>
        <taxon>Bacteria</taxon>
        <taxon>Pseudomonadati</taxon>
        <taxon>Pseudomonadota</taxon>
        <taxon>Gammaproteobacteria</taxon>
        <taxon>Enterobacterales</taxon>
        <taxon>Enterobacteriaceae</taxon>
        <taxon>Salmonella</taxon>
    </lineage>
</organism>
<protein>
    <recommendedName>
        <fullName evidence="2">Phage protein</fullName>
    </recommendedName>
</protein>
<gene>
    <name evidence="1" type="ORF">GFE59_13775</name>
</gene>
<evidence type="ECO:0000313" key="1">
    <source>
        <dbReference type="EMBL" id="EDJ5914248.1"/>
    </source>
</evidence>
<accession>A0A639YNP6</accession>